<dbReference type="HOGENOM" id="CLU_398517_0_0_1"/>
<dbReference type="KEGG" id="mbe:MBM_04735"/>
<feature type="compositionally biased region" description="Basic and acidic residues" evidence="1">
    <location>
        <begin position="9"/>
        <end position="32"/>
    </location>
</feature>
<sequence>MDLGAAASMEDKAQDHHAQDHHAQSDDIKADGSGETAEQTGGEEGTGAEDEIGASSQGQNQRVRIEGEEVPYLPNEVWLKILRQLRLCDIKALRLACHKPWTELGAGLLFPRFVFRPNRDDFQRFHEVSKHPLLLDGISEVRFEIGAMNLYHMVKQLSLEYANEYNESLLNYPHDITYTKFIQEVKDMAVREYAVWNESWHKSEQSYKDPSTLQEVFQKIPKLRKVSVTRRSCTFENIMLCNAFIEGTGFNDFEGAAQEFLAILKALSAMPECKLESLIHDQIPVTLFNDQGTLFREIPAESFKHLVILELGLEATMSPPRSVWRGLGPLLKSAMHLKELKFGFDPFDRYTENAPVWSMDKEEPESWYLPLWKLLDSHTWPGLRSLCLDGLLVCETGLIDLLARHASTLRTLNLNTIGLWEGSYRGLLAQIRSTLQLTDFQIYGRLRAFHSPDEQFGKIRPALMYVSCPTSPAIGHFAARSIGPPGEPIASADCGPRLRQFVLEGGAWPTGPMLIYTGMTQTPPDESQHSANCTNCAVNRARIDKDWPAVEYLGGWEDIDPGAEDPDDGEEEETPAETEQSGVESTSEPGDPHKNYSSDIEDHIVDNGESYDEDGFDSWGFTRKDYEESDGPYFKLPGERIGGVFLQRHILRQTRALLDRFHILIDCFRDGRSMGIDPRDFEDFEERWRRL</sequence>
<evidence type="ECO:0000313" key="3">
    <source>
        <dbReference type="Proteomes" id="UP000006753"/>
    </source>
</evidence>
<proteinExistence type="predicted"/>
<name>K1X8Y0_MARBU</name>
<feature type="region of interest" description="Disordered" evidence="1">
    <location>
        <begin position="1"/>
        <end position="63"/>
    </location>
</feature>
<gene>
    <name evidence="2" type="ORF">MBM_04735</name>
</gene>
<dbReference type="InParanoid" id="K1X8Y0"/>
<dbReference type="OrthoDB" id="5422579at2759"/>
<dbReference type="Proteomes" id="UP000006753">
    <property type="component" value="Unassembled WGS sequence"/>
</dbReference>
<evidence type="ECO:0000256" key="1">
    <source>
        <dbReference type="SAM" id="MobiDB-lite"/>
    </source>
</evidence>
<feature type="compositionally biased region" description="Basic and acidic residues" evidence="1">
    <location>
        <begin position="590"/>
        <end position="600"/>
    </location>
</feature>
<dbReference type="AlphaFoldDB" id="K1X8Y0"/>
<dbReference type="eggNOG" id="ENOG502SX0G">
    <property type="taxonomic scope" value="Eukaryota"/>
</dbReference>
<feature type="compositionally biased region" description="Acidic residues" evidence="1">
    <location>
        <begin position="557"/>
        <end position="576"/>
    </location>
</feature>
<dbReference type="EMBL" id="JH921437">
    <property type="protein sequence ID" value="EKD17158.1"/>
    <property type="molecule type" value="Genomic_DNA"/>
</dbReference>
<evidence type="ECO:0000313" key="2">
    <source>
        <dbReference type="EMBL" id="EKD17158.1"/>
    </source>
</evidence>
<protein>
    <recommendedName>
        <fullName evidence="4">F-box domain-containing protein</fullName>
    </recommendedName>
</protein>
<keyword evidence="3" id="KW-1185">Reference proteome</keyword>
<organism evidence="2 3">
    <name type="scientific">Marssonina brunnea f. sp. multigermtubi (strain MB_m1)</name>
    <name type="common">Marssonina leaf spot fungus</name>
    <dbReference type="NCBI Taxonomy" id="1072389"/>
    <lineage>
        <taxon>Eukaryota</taxon>
        <taxon>Fungi</taxon>
        <taxon>Dikarya</taxon>
        <taxon>Ascomycota</taxon>
        <taxon>Pezizomycotina</taxon>
        <taxon>Leotiomycetes</taxon>
        <taxon>Helotiales</taxon>
        <taxon>Drepanopezizaceae</taxon>
        <taxon>Drepanopeziza</taxon>
    </lineage>
</organism>
<accession>K1X8Y0</accession>
<dbReference type="CDD" id="cd09917">
    <property type="entry name" value="F-box_SF"/>
    <property type="match status" value="1"/>
</dbReference>
<evidence type="ECO:0008006" key="4">
    <source>
        <dbReference type="Google" id="ProtNLM"/>
    </source>
</evidence>
<feature type="region of interest" description="Disordered" evidence="1">
    <location>
        <begin position="555"/>
        <end position="600"/>
    </location>
</feature>
<reference evidence="2 3" key="1">
    <citation type="journal article" date="2012" name="BMC Genomics">
        <title>Sequencing the genome of Marssonina brunnea reveals fungus-poplar co-evolution.</title>
        <authorList>
            <person name="Zhu S."/>
            <person name="Cao Y.-Z."/>
            <person name="Jiang C."/>
            <person name="Tan B.-Y."/>
            <person name="Wang Z."/>
            <person name="Feng S."/>
            <person name="Zhang L."/>
            <person name="Su X.-H."/>
            <person name="Brejova B."/>
            <person name="Vinar T."/>
            <person name="Xu M."/>
            <person name="Wang M.-X."/>
            <person name="Zhang S.-G."/>
            <person name="Huang M.-R."/>
            <person name="Wu R."/>
            <person name="Zhou Y."/>
        </authorList>
    </citation>
    <scope>NUCLEOTIDE SEQUENCE [LARGE SCALE GENOMIC DNA]</scope>
    <source>
        <strain evidence="2 3">MB_m1</strain>
    </source>
</reference>